<dbReference type="Proteomes" id="UP001335729">
    <property type="component" value="Unassembled WGS sequence"/>
</dbReference>
<dbReference type="InterPro" id="IPR001466">
    <property type="entry name" value="Beta-lactam-related"/>
</dbReference>
<evidence type="ECO:0000313" key="3">
    <source>
        <dbReference type="Proteomes" id="UP001335729"/>
    </source>
</evidence>
<proteinExistence type="predicted"/>
<sequence length="384" mass="41380">MNDPIIHGHVDEGFGPVRDALTEQLASGEEVGAAIAVDIDGETVVDIWGGHRDGAKILPWERDTIVNVWSTTKEITALAILVLVERGQVDLHAPVATYWPEFAQNGKSAIEVRHVMAHTSGVSGWDQPFDLTDMYDWDKAVEHLARQAPWWEPGTASGYHAQNQGHLLGEIVRRVTGKHLKDFVAEEIAGPLGVDLRIGAGPDDDDRIAEVIPPPPTRIDVAALPTDSPMFKTFTGPPASAAAANTIAWRRADLGALNAHSNARALARTMSVISRGGTVDGVNLLSARTIDHIFDEQARGDDLVLGVPLRWGIGFGLPEPVTVPALPDERICFWGGWGGSVTVMFPLRKMTVSYVMNKMAPGIIGSDRSDAYLRAVLASTPPSP</sequence>
<evidence type="ECO:0000313" key="2">
    <source>
        <dbReference type="EMBL" id="MEE4024893.1"/>
    </source>
</evidence>
<evidence type="ECO:0000259" key="1">
    <source>
        <dbReference type="Pfam" id="PF00144"/>
    </source>
</evidence>
<keyword evidence="2" id="KW-0378">Hydrolase</keyword>
<dbReference type="PANTHER" id="PTHR43319:SF3">
    <property type="entry name" value="BETA-LACTAMASE-RELATED DOMAIN-CONTAINING PROTEIN"/>
    <property type="match status" value="1"/>
</dbReference>
<keyword evidence="3" id="KW-1185">Reference proteome</keyword>
<protein>
    <submittedName>
        <fullName evidence="2">Serine hydrolase domain-containing protein</fullName>
        <ecNumber evidence="2">3.1.1.103</ecNumber>
    </submittedName>
</protein>
<dbReference type="EC" id="3.1.1.103" evidence="2"/>
<comment type="caution">
    <text evidence="2">The sequence shown here is derived from an EMBL/GenBank/DDBJ whole genome shotgun (WGS) entry which is preliminary data.</text>
</comment>
<dbReference type="Gene3D" id="3.40.710.10">
    <property type="entry name" value="DD-peptidase/beta-lactamase superfamily"/>
    <property type="match status" value="1"/>
</dbReference>
<dbReference type="RefSeq" id="WP_330506229.1">
    <property type="nucleotide sequence ID" value="NZ_JAZDUE010000015.1"/>
</dbReference>
<dbReference type="PANTHER" id="PTHR43319">
    <property type="entry name" value="BETA-LACTAMASE-RELATED"/>
    <property type="match status" value="1"/>
</dbReference>
<organism evidence="2 3">
    <name type="scientific">Gordonia prachuapensis</name>
    <dbReference type="NCBI Taxonomy" id="3115651"/>
    <lineage>
        <taxon>Bacteria</taxon>
        <taxon>Bacillati</taxon>
        <taxon>Actinomycetota</taxon>
        <taxon>Actinomycetes</taxon>
        <taxon>Mycobacteriales</taxon>
        <taxon>Gordoniaceae</taxon>
        <taxon>Gordonia</taxon>
    </lineage>
</organism>
<dbReference type="EMBL" id="JAZDUE010000015">
    <property type="protein sequence ID" value="MEE4024893.1"/>
    <property type="molecule type" value="Genomic_DNA"/>
</dbReference>
<dbReference type="SUPFAM" id="SSF56601">
    <property type="entry name" value="beta-lactamase/transpeptidase-like"/>
    <property type="match status" value="1"/>
</dbReference>
<feature type="domain" description="Beta-lactamase-related" evidence="1">
    <location>
        <begin position="18"/>
        <end position="362"/>
    </location>
</feature>
<reference evidence="2 3" key="1">
    <citation type="submission" date="2024-01" db="EMBL/GenBank/DDBJ databases">
        <title>Draft genome sequence of Gordonia sp. PKS22-38.</title>
        <authorList>
            <person name="Suphannarot A."/>
            <person name="Mingma R."/>
        </authorList>
    </citation>
    <scope>NUCLEOTIDE SEQUENCE [LARGE SCALE GENOMIC DNA]</scope>
    <source>
        <strain evidence="2 3">PKS22-38</strain>
    </source>
</reference>
<dbReference type="Pfam" id="PF00144">
    <property type="entry name" value="Beta-lactamase"/>
    <property type="match status" value="1"/>
</dbReference>
<accession>A0ABU7MXB0</accession>
<dbReference type="InterPro" id="IPR012338">
    <property type="entry name" value="Beta-lactam/transpept-like"/>
</dbReference>
<gene>
    <name evidence="2" type="ORF">V1Y59_17545</name>
</gene>
<dbReference type="GO" id="GO:0016787">
    <property type="term" value="F:hydrolase activity"/>
    <property type="evidence" value="ECO:0007669"/>
    <property type="project" value="UniProtKB-KW"/>
</dbReference>
<name>A0ABU7MXB0_9ACTN</name>
<dbReference type="InterPro" id="IPR052907">
    <property type="entry name" value="Beta-lactamase/esterase"/>
</dbReference>